<evidence type="ECO:0000313" key="3">
    <source>
        <dbReference type="Proteomes" id="UP000253094"/>
    </source>
</evidence>
<protein>
    <submittedName>
        <fullName evidence="2">Uncharacterized protein</fullName>
    </submittedName>
</protein>
<evidence type="ECO:0000313" key="2">
    <source>
        <dbReference type="EMBL" id="RCG29089.1"/>
    </source>
</evidence>
<comment type="caution">
    <text evidence="2">The sequence shown here is derived from an EMBL/GenBank/DDBJ whole genome shotgun (WGS) entry which is preliminary data.</text>
</comment>
<name>A0A367FGQ2_9ACTN</name>
<reference evidence="2 3" key="1">
    <citation type="submission" date="2018-06" db="EMBL/GenBank/DDBJ databases">
        <title>Sphaerisporangium craniellae sp. nov., isolated from a marine sponge in the South China Sea.</title>
        <authorList>
            <person name="Li L."/>
        </authorList>
    </citation>
    <scope>NUCLEOTIDE SEQUENCE [LARGE SCALE GENOMIC DNA]</scope>
    <source>
        <strain evidence="2 3">CCTCC AA 208026</strain>
    </source>
</reference>
<dbReference type="OrthoDB" id="3543800at2"/>
<feature type="region of interest" description="Disordered" evidence="1">
    <location>
        <begin position="1"/>
        <end position="21"/>
    </location>
</feature>
<dbReference type="RefSeq" id="WP_114030811.1">
    <property type="nucleotide sequence ID" value="NZ_QOIL01000012.1"/>
</dbReference>
<evidence type="ECO:0000256" key="1">
    <source>
        <dbReference type="SAM" id="MobiDB-lite"/>
    </source>
</evidence>
<dbReference type="AlphaFoldDB" id="A0A367FGQ2"/>
<feature type="compositionally biased region" description="Polar residues" evidence="1">
    <location>
        <begin position="1"/>
        <end position="10"/>
    </location>
</feature>
<dbReference type="Proteomes" id="UP000253094">
    <property type="component" value="Unassembled WGS sequence"/>
</dbReference>
<keyword evidence="3" id="KW-1185">Reference proteome</keyword>
<proteinExistence type="predicted"/>
<gene>
    <name evidence="2" type="ORF">DQ384_22390</name>
</gene>
<dbReference type="EMBL" id="QOIL01000012">
    <property type="protein sequence ID" value="RCG29089.1"/>
    <property type="molecule type" value="Genomic_DNA"/>
</dbReference>
<accession>A0A367FGQ2</accession>
<organism evidence="2 3">
    <name type="scientific">Sphaerisporangium album</name>
    <dbReference type="NCBI Taxonomy" id="509200"/>
    <lineage>
        <taxon>Bacteria</taxon>
        <taxon>Bacillati</taxon>
        <taxon>Actinomycetota</taxon>
        <taxon>Actinomycetes</taxon>
        <taxon>Streptosporangiales</taxon>
        <taxon>Streptosporangiaceae</taxon>
        <taxon>Sphaerisporangium</taxon>
    </lineage>
</organism>
<sequence length="106" mass="11840">MSGYSYTTISMRPGQSPRVGVSIHPDEHVSVHYYPAEDDPHAFIGIDYGDAQVNIGTTKDTTVTDTHVKFARNLFEAAARFLADCERLRDQHTRQTTEQTTPEKAA</sequence>